<gene>
    <name evidence="6" type="primary">MYB113_9</name>
    <name evidence="6" type="ORF">CK203_098532</name>
</gene>
<accession>A0A438BYX0</accession>
<evidence type="ECO:0000256" key="3">
    <source>
        <dbReference type="ARBA" id="ARBA00023242"/>
    </source>
</evidence>
<sequence>MKRREREDHHHGNAALRKGTWSEEEDRLLREYVDKYGQGNWKHITSKTGMWSPSSSSGFSFLPFFCFYDFILPRKLRDLNLIMAGLRRCRKSCRLRWLNYLRPDIKRGSFGVDEDDLIIRLHRLLGNRHVVNGLLGFRWTLIAGRIPGRTSNDIKNYWNTYLSKKIQSEADKSAALVKHNTCTSAVHSETLGSEFETCPEQKQGDEEEEDTVSFWRRLLLEGEYRELDLRVKNKEILQVEHEEEDDDDWAG</sequence>
<dbReference type="GO" id="GO:0005634">
    <property type="term" value="C:nucleus"/>
    <property type="evidence" value="ECO:0007669"/>
    <property type="project" value="UniProtKB-SubCell"/>
</dbReference>
<proteinExistence type="predicted"/>
<dbReference type="InterPro" id="IPR009057">
    <property type="entry name" value="Homeodomain-like_sf"/>
</dbReference>
<evidence type="ECO:0000256" key="1">
    <source>
        <dbReference type="ARBA" id="ARBA00004123"/>
    </source>
</evidence>
<feature type="domain" description="HTH myb-type" evidence="5">
    <location>
        <begin position="102"/>
        <end position="166"/>
    </location>
</feature>
<evidence type="ECO:0000313" key="6">
    <source>
        <dbReference type="EMBL" id="RVW15770.1"/>
    </source>
</evidence>
<dbReference type="SMART" id="SM00717">
    <property type="entry name" value="SANT"/>
    <property type="match status" value="2"/>
</dbReference>
<dbReference type="PROSITE" id="PS51294">
    <property type="entry name" value="HTH_MYB"/>
    <property type="match status" value="2"/>
</dbReference>
<dbReference type="GO" id="GO:0003677">
    <property type="term" value="F:DNA binding"/>
    <property type="evidence" value="ECO:0007669"/>
    <property type="project" value="UniProtKB-KW"/>
</dbReference>
<dbReference type="CDD" id="cd00167">
    <property type="entry name" value="SANT"/>
    <property type="match status" value="2"/>
</dbReference>
<evidence type="ECO:0000259" key="5">
    <source>
        <dbReference type="PROSITE" id="PS51294"/>
    </source>
</evidence>
<dbReference type="Gene3D" id="1.10.10.60">
    <property type="entry name" value="Homeodomain-like"/>
    <property type="match status" value="2"/>
</dbReference>
<feature type="domain" description="Myb-like" evidence="4">
    <location>
        <begin position="102"/>
        <end position="162"/>
    </location>
</feature>
<dbReference type="Proteomes" id="UP000288805">
    <property type="component" value="Unassembled WGS sequence"/>
</dbReference>
<feature type="domain" description="HTH myb-type" evidence="5">
    <location>
        <begin position="13"/>
        <end position="44"/>
    </location>
</feature>
<name>A0A438BYX0_VITVI</name>
<dbReference type="Pfam" id="PF00249">
    <property type="entry name" value="Myb_DNA-binding"/>
    <property type="match status" value="2"/>
</dbReference>
<protein>
    <submittedName>
        <fullName evidence="6">Transcription factor MYB113</fullName>
    </submittedName>
</protein>
<keyword evidence="3" id="KW-0539">Nucleus</keyword>
<dbReference type="SUPFAM" id="SSF46689">
    <property type="entry name" value="Homeodomain-like"/>
    <property type="match status" value="2"/>
</dbReference>
<dbReference type="EMBL" id="QGNW01002596">
    <property type="protein sequence ID" value="RVW15770.1"/>
    <property type="molecule type" value="Genomic_DNA"/>
</dbReference>
<comment type="caution">
    <text evidence="6">The sequence shown here is derived from an EMBL/GenBank/DDBJ whole genome shotgun (WGS) entry which is preliminary data.</text>
</comment>
<dbReference type="PROSITE" id="PS50090">
    <property type="entry name" value="MYB_LIKE"/>
    <property type="match status" value="2"/>
</dbReference>
<evidence type="ECO:0000256" key="2">
    <source>
        <dbReference type="ARBA" id="ARBA00023125"/>
    </source>
</evidence>
<dbReference type="PANTHER" id="PTHR47999">
    <property type="entry name" value="TRANSCRIPTION FACTOR MYB8-RELATED-RELATED"/>
    <property type="match status" value="1"/>
</dbReference>
<evidence type="ECO:0000259" key="4">
    <source>
        <dbReference type="PROSITE" id="PS50090"/>
    </source>
</evidence>
<dbReference type="InterPro" id="IPR017930">
    <property type="entry name" value="Myb_dom"/>
</dbReference>
<comment type="subcellular location">
    <subcellularLocation>
        <location evidence="1">Nucleus</location>
    </subcellularLocation>
</comment>
<feature type="domain" description="Myb-like" evidence="4">
    <location>
        <begin position="13"/>
        <end position="101"/>
    </location>
</feature>
<dbReference type="AlphaFoldDB" id="A0A438BYX0"/>
<organism evidence="6 7">
    <name type="scientific">Vitis vinifera</name>
    <name type="common">Grape</name>
    <dbReference type="NCBI Taxonomy" id="29760"/>
    <lineage>
        <taxon>Eukaryota</taxon>
        <taxon>Viridiplantae</taxon>
        <taxon>Streptophyta</taxon>
        <taxon>Embryophyta</taxon>
        <taxon>Tracheophyta</taxon>
        <taxon>Spermatophyta</taxon>
        <taxon>Magnoliopsida</taxon>
        <taxon>eudicotyledons</taxon>
        <taxon>Gunneridae</taxon>
        <taxon>Pentapetalae</taxon>
        <taxon>rosids</taxon>
        <taxon>Vitales</taxon>
        <taxon>Vitaceae</taxon>
        <taxon>Viteae</taxon>
        <taxon>Vitis</taxon>
    </lineage>
</organism>
<dbReference type="InterPro" id="IPR015495">
    <property type="entry name" value="Myb_TF_plants"/>
</dbReference>
<reference evidence="6 7" key="1">
    <citation type="journal article" date="2018" name="PLoS Genet.">
        <title>Population sequencing reveals clonal diversity and ancestral inbreeding in the grapevine cultivar Chardonnay.</title>
        <authorList>
            <person name="Roach M.J."/>
            <person name="Johnson D.L."/>
            <person name="Bohlmann J."/>
            <person name="van Vuuren H.J."/>
            <person name="Jones S.J."/>
            <person name="Pretorius I.S."/>
            <person name="Schmidt S.A."/>
            <person name="Borneman A.R."/>
        </authorList>
    </citation>
    <scope>NUCLEOTIDE SEQUENCE [LARGE SCALE GENOMIC DNA]</scope>
    <source>
        <strain evidence="7">cv. Chardonnay</strain>
        <tissue evidence="6">Leaf</tissue>
    </source>
</reference>
<keyword evidence="2" id="KW-0238">DNA-binding</keyword>
<dbReference type="PANTHER" id="PTHR47999:SF123">
    <property type="entry name" value="TRANSCRIPTION FACTOR MYB114-LIKE"/>
    <property type="match status" value="1"/>
</dbReference>
<evidence type="ECO:0000313" key="7">
    <source>
        <dbReference type="Proteomes" id="UP000288805"/>
    </source>
</evidence>
<dbReference type="InterPro" id="IPR001005">
    <property type="entry name" value="SANT/Myb"/>
</dbReference>